<keyword evidence="3" id="KW-1185">Reference proteome</keyword>
<protein>
    <submittedName>
        <fullName evidence="2">Uncharacterized protein</fullName>
    </submittedName>
</protein>
<reference evidence="2" key="1">
    <citation type="submission" date="2021-03" db="EMBL/GenBank/DDBJ databases">
        <authorList>
            <person name="Tran Van P."/>
        </authorList>
    </citation>
    <scope>NUCLEOTIDE SEQUENCE</scope>
</reference>
<dbReference type="Proteomes" id="UP001153148">
    <property type="component" value="Unassembled WGS sequence"/>
</dbReference>
<organism evidence="2 3">
    <name type="scientific">Timema podura</name>
    <name type="common">Walking stick</name>
    <dbReference type="NCBI Taxonomy" id="61482"/>
    <lineage>
        <taxon>Eukaryota</taxon>
        <taxon>Metazoa</taxon>
        <taxon>Ecdysozoa</taxon>
        <taxon>Arthropoda</taxon>
        <taxon>Hexapoda</taxon>
        <taxon>Insecta</taxon>
        <taxon>Pterygota</taxon>
        <taxon>Neoptera</taxon>
        <taxon>Polyneoptera</taxon>
        <taxon>Phasmatodea</taxon>
        <taxon>Timematodea</taxon>
        <taxon>Timematoidea</taxon>
        <taxon>Timematidae</taxon>
        <taxon>Timema</taxon>
    </lineage>
</organism>
<feature type="region of interest" description="Disordered" evidence="1">
    <location>
        <begin position="86"/>
        <end position="144"/>
    </location>
</feature>
<feature type="region of interest" description="Disordered" evidence="1">
    <location>
        <begin position="280"/>
        <end position="308"/>
    </location>
</feature>
<comment type="caution">
    <text evidence="2">The sequence shown here is derived from an EMBL/GenBank/DDBJ whole genome shotgun (WGS) entry which is preliminary data.</text>
</comment>
<feature type="compositionally biased region" description="Low complexity" evidence="1">
    <location>
        <begin position="128"/>
        <end position="138"/>
    </location>
</feature>
<sequence length="337" mass="38441">MELTFVGLIAYIPGKIIYHFVADSSCLLRNESSACKFYSPNSFGLYMNLLTAGHLLIAAILDSFVCYFARNIPLYIEDGVHEMVDDSENEDVNPSETSKKLKNRRATPVVRRKKKENEPTQTLDDNDSSSSENNTESNHVLQDQNIRHTNFELGAIEQDKSALKENQPLIDSNRITPNRDSNLKLPIIGSLVYYESCMSDHAATVVAVARYAMQTNNLATAQHYDVNEVNVRRWRKDFPKLQNCTTTSQAFRGPTKERHKESEEKVTLFKHAWKIKHSFRETGSMSDKKRSGRPSSESDENMNEVRQCLERSARKSLRILSQQIGLSYGKRRVIQEG</sequence>
<dbReference type="EMBL" id="CAJPIN010003812">
    <property type="protein sequence ID" value="CAG2056415.1"/>
    <property type="molecule type" value="Genomic_DNA"/>
</dbReference>
<proteinExistence type="predicted"/>
<name>A0ABN7NKM6_TIMPD</name>
<evidence type="ECO:0000313" key="3">
    <source>
        <dbReference type="Proteomes" id="UP001153148"/>
    </source>
</evidence>
<evidence type="ECO:0000256" key="1">
    <source>
        <dbReference type="SAM" id="MobiDB-lite"/>
    </source>
</evidence>
<gene>
    <name evidence="2" type="ORF">TPAB3V08_LOCUS3407</name>
</gene>
<evidence type="ECO:0000313" key="2">
    <source>
        <dbReference type="EMBL" id="CAG2056415.1"/>
    </source>
</evidence>
<feature type="compositionally biased region" description="Basic residues" evidence="1">
    <location>
        <begin position="100"/>
        <end position="114"/>
    </location>
</feature>
<accession>A0ABN7NKM6</accession>